<dbReference type="PANTHER" id="PTHR13707">
    <property type="entry name" value="KETOACID-COENZYME A TRANSFERASE"/>
    <property type="match status" value="1"/>
</dbReference>
<evidence type="ECO:0000313" key="2">
    <source>
        <dbReference type="EMBL" id="OMJ84463.1"/>
    </source>
</evidence>
<dbReference type="InterPro" id="IPR012791">
    <property type="entry name" value="3-oxoacid_CoA-transf_B"/>
</dbReference>
<proteinExistence type="predicted"/>
<dbReference type="AlphaFoldDB" id="A0A1R2C618"/>
<dbReference type="Proteomes" id="UP000187209">
    <property type="component" value="Unassembled WGS sequence"/>
</dbReference>
<name>A0A1R2C618_9CILI</name>
<dbReference type="SUPFAM" id="SSF100950">
    <property type="entry name" value="NagB/RpiA/CoA transferase-like"/>
    <property type="match status" value="2"/>
</dbReference>
<gene>
    <name evidence="2" type="ORF">SteCoe_14417</name>
</gene>
<dbReference type="OrthoDB" id="1933379at2759"/>
<evidence type="ECO:0000313" key="3">
    <source>
        <dbReference type="Proteomes" id="UP000187209"/>
    </source>
</evidence>
<dbReference type="InterPro" id="IPR004165">
    <property type="entry name" value="CoA_trans_fam_I"/>
</dbReference>
<dbReference type="InterPro" id="IPR037171">
    <property type="entry name" value="NagB/RpiA_transferase-like"/>
</dbReference>
<keyword evidence="3" id="KW-1185">Reference proteome</keyword>
<evidence type="ECO:0000256" key="1">
    <source>
        <dbReference type="ARBA" id="ARBA00022679"/>
    </source>
</evidence>
<dbReference type="PANTHER" id="PTHR13707:SF60">
    <property type="entry name" value="ACETATE COA-TRANSFERASE SUBUNIT ALPHA"/>
    <property type="match status" value="1"/>
</dbReference>
<dbReference type="GO" id="GO:0008410">
    <property type="term" value="F:CoA-transferase activity"/>
    <property type="evidence" value="ECO:0007669"/>
    <property type="project" value="InterPro"/>
</dbReference>
<dbReference type="EMBL" id="MPUH01000268">
    <property type="protein sequence ID" value="OMJ84463.1"/>
    <property type="molecule type" value="Genomic_DNA"/>
</dbReference>
<dbReference type="SMART" id="SM00882">
    <property type="entry name" value="CoA_trans"/>
    <property type="match status" value="1"/>
</dbReference>
<reference evidence="2 3" key="1">
    <citation type="submission" date="2016-11" db="EMBL/GenBank/DDBJ databases">
        <title>The macronuclear genome of Stentor coeruleus: a giant cell with tiny introns.</title>
        <authorList>
            <person name="Slabodnick M."/>
            <person name="Ruby J.G."/>
            <person name="Reiff S.B."/>
            <person name="Swart E.C."/>
            <person name="Gosai S."/>
            <person name="Prabakaran S."/>
            <person name="Witkowska E."/>
            <person name="Larue G.E."/>
            <person name="Fisher S."/>
            <person name="Freeman R.M."/>
            <person name="Gunawardena J."/>
            <person name="Chu W."/>
            <person name="Stover N.A."/>
            <person name="Gregory B.D."/>
            <person name="Nowacki M."/>
            <person name="Derisi J."/>
            <person name="Roy S.W."/>
            <person name="Marshall W.F."/>
            <person name="Sood P."/>
        </authorList>
    </citation>
    <scope>NUCLEOTIDE SEQUENCE [LARGE SCALE GENOMIC DNA]</scope>
    <source>
        <strain evidence="2">WM001</strain>
    </source>
</reference>
<dbReference type="Pfam" id="PF01144">
    <property type="entry name" value="CoA_trans"/>
    <property type="match status" value="2"/>
</dbReference>
<keyword evidence="1" id="KW-0808">Transferase</keyword>
<protein>
    <submittedName>
        <fullName evidence="2">Uncharacterized protein</fullName>
    </submittedName>
</protein>
<comment type="caution">
    <text evidence="2">The sequence shown here is derived from an EMBL/GenBank/DDBJ whole genome shotgun (WGS) entry which is preliminary data.</text>
</comment>
<dbReference type="NCBIfam" id="TIGR02428">
    <property type="entry name" value="pcaJ_scoB_fam"/>
    <property type="match status" value="1"/>
</dbReference>
<accession>A0A1R2C618</accession>
<sequence>MGNLIFRKTAKNANMDIAGSCKITIAEVEEIVPAGSLDPDVIHVPGVLVQRIVKTDVDEKPIERLALHKDGGLQIPGTPEYIRKRVRIAKRAAKEIKTGMFINLGLGMPTLIPNFLPEGVQIVLHGENGVMGVGPYPKEGQQDPDLINASRETITLEPGASTFSSSTSFGIIRGNHLDLTVLGGMQVSSSADLANWLVPGFKVKGMGGAIDLVSSKAKCIVCMDHLAYGNAKILEKCALPLTGKGVVDMLITNYGVFEFRKDTGMTLIEIADDITLDQVKEITPGPFAVDSNLKFMQQ</sequence>
<dbReference type="Gene3D" id="3.40.1080.10">
    <property type="entry name" value="Glutaconate Coenzyme A-transferase"/>
    <property type="match status" value="2"/>
</dbReference>
<organism evidence="2 3">
    <name type="scientific">Stentor coeruleus</name>
    <dbReference type="NCBI Taxonomy" id="5963"/>
    <lineage>
        <taxon>Eukaryota</taxon>
        <taxon>Sar</taxon>
        <taxon>Alveolata</taxon>
        <taxon>Ciliophora</taxon>
        <taxon>Postciliodesmatophora</taxon>
        <taxon>Heterotrichea</taxon>
        <taxon>Heterotrichida</taxon>
        <taxon>Stentoridae</taxon>
        <taxon>Stentor</taxon>
    </lineage>
</organism>